<dbReference type="Pfam" id="PF17173">
    <property type="entry name" value="DUF5129"/>
    <property type="match status" value="1"/>
</dbReference>
<feature type="region of interest" description="Disordered" evidence="1">
    <location>
        <begin position="1"/>
        <end position="23"/>
    </location>
</feature>
<dbReference type="InterPro" id="IPR033435">
    <property type="entry name" value="DUF5129"/>
</dbReference>
<protein>
    <submittedName>
        <fullName evidence="3">DUF5129 domain-containing protein</fullName>
    </submittedName>
</protein>
<evidence type="ECO:0000256" key="1">
    <source>
        <dbReference type="SAM" id="MobiDB-lite"/>
    </source>
</evidence>
<sequence length="45" mass="5046">MGEDRKVSLEQRDDVQEAAKERLRDAQWTDGTIAGVRRAAHGQGH</sequence>
<dbReference type="EMBL" id="CP165735">
    <property type="protein sequence ID" value="XDV73720.1"/>
    <property type="molecule type" value="Genomic_DNA"/>
</dbReference>
<accession>A0AB39YV58</accession>
<dbReference type="RefSeq" id="WP_337340652.1">
    <property type="nucleotide sequence ID" value="NZ_CP165735.1"/>
</dbReference>
<evidence type="ECO:0000313" key="3">
    <source>
        <dbReference type="EMBL" id="XDV73720.1"/>
    </source>
</evidence>
<proteinExistence type="predicted"/>
<evidence type="ECO:0000259" key="2">
    <source>
        <dbReference type="Pfam" id="PF17173"/>
    </source>
</evidence>
<organism evidence="3">
    <name type="scientific">Paenarthrobacter sp. AMU7</name>
    <dbReference type="NCBI Taxonomy" id="3162492"/>
    <lineage>
        <taxon>Bacteria</taxon>
        <taxon>Bacillati</taxon>
        <taxon>Actinomycetota</taxon>
        <taxon>Actinomycetes</taxon>
        <taxon>Micrococcales</taxon>
        <taxon>Micrococcaceae</taxon>
        <taxon>Paenarthrobacter</taxon>
    </lineage>
</organism>
<feature type="domain" description="DUF5129" evidence="2">
    <location>
        <begin position="1"/>
        <end position="41"/>
    </location>
</feature>
<name>A0AB39YV58_9MICC</name>
<dbReference type="AlphaFoldDB" id="A0AB39YV58"/>
<reference evidence="3" key="1">
    <citation type="submission" date="2024-07" db="EMBL/GenBank/DDBJ databases">
        <authorList>
            <person name="Li J."/>
            <person name="Wei H."/>
            <person name="Ma J."/>
        </authorList>
    </citation>
    <scope>NUCLEOTIDE SEQUENCE</scope>
    <source>
        <strain evidence="3">AMU7</strain>
    </source>
</reference>
<gene>
    <name evidence="3" type="ORF">ABQM86_09815</name>
</gene>